<keyword evidence="3" id="KW-1185">Reference proteome</keyword>
<evidence type="ECO:0000313" key="3">
    <source>
        <dbReference type="Proteomes" id="UP000250831"/>
    </source>
</evidence>
<keyword evidence="1" id="KW-0175">Coiled coil</keyword>
<dbReference type="AlphaFoldDB" id="A0A363NWX1"/>
<organism evidence="2 3">
    <name type="scientific">Sphingobacterium athyrii</name>
    <dbReference type="NCBI Taxonomy" id="2152717"/>
    <lineage>
        <taxon>Bacteria</taxon>
        <taxon>Pseudomonadati</taxon>
        <taxon>Bacteroidota</taxon>
        <taxon>Sphingobacteriia</taxon>
        <taxon>Sphingobacteriales</taxon>
        <taxon>Sphingobacteriaceae</taxon>
        <taxon>Sphingobacterium</taxon>
    </lineage>
</organism>
<dbReference type="Proteomes" id="UP000250831">
    <property type="component" value="Unassembled WGS sequence"/>
</dbReference>
<dbReference type="EMBL" id="QCXX01000002">
    <property type="protein sequence ID" value="PUV25213.1"/>
    <property type="molecule type" value="Genomic_DNA"/>
</dbReference>
<comment type="caution">
    <text evidence="2">The sequence shown here is derived from an EMBL/GenBank/DDBJ whole genome shotgun (WGS) entry which is preliminary data.</text>
</comment>
<dbReference type="RefSeq" id="WP_108633547.1">
    <property type="nucleotide sequence ID" value="NZ_QCXX01000002.1"/>
</dbReference>
<accession>A0A363NWX1</accession>
<dbReference type="OrthoDB" id="766447at2"/>
<name>A0A363NWX1_9SPHI</name>
<evidence type="ECO:0000256" key="1">
    <source>
        <dbReference type="SAM" id="Coils"/>
    </source>
</evidence>
<evidence type="ECO:0008006" key="4">
    <source>
        <dbReference type="Google" id="ProtNLM"/>
    </source>
</evidence>
<evidence type="ECO:0000313" key="2">
    <source>
        <dbReference type="EMBL" id="PUV25213.1"/>
    </source>
</evidence>
<gene>
    <name evidence="2" type="ORF">DCO56_09780</name>
</gene>
<protein>
    <recommendedName>
        <fullName evidence="4">Lipoprotein</fullName>
    </recommendedName>
</protein>
<reference evidence="2 3" key="1">
    <citation type="submission" date="2018-04" db="EMBL/GenBank/DDBJ databases">
        <title>Sphingobacterium sp. M46 Genome.</title>
        <authorList>
            <person name="Cheng J."/>
            <person name="Li Y."/>
        </authorList>
    </citation>
    <scope>NUCLEOTIDE SEQUENCE [LARGE SCALE GENOMIC DNA]</scope>
    <source>
        <strain evidence="2 3">M46</strain>
    </source>
</reference>
<sequence>MKKIIHISILTLLISSCNNGGGDIQQREERLVQKEQEFANKEAEYKALLAMRDSLMASKVSQSDSVSRTQAWPDSLAGQWSSRLVCRSSTCGNYVIGDQRNEQWQFVADSTGLYVKTSTKNKTMQLFKGSLQDNRLRLVGVGDSVGDKSAGIQVNIDLVGTKLMRGTQTIYTKGDCQATFSVELIPNEK</sequence>
<proteinExistence type="predicted"/>
<dbReference type="PROSITE" id="PS51257">
    <property type="entry name" value="PROKAR_LIPOPROTEIN"/>
    <property type="match status" value="1"/>
</dbReference>
<feature type="coiled-coil region" evidence="1">
    <location>
        <begin position="24"/>
        <end position="51"/>
    </location>
</feature>